<dbReference type="Proteomes" id="UP000632273">
    <property type="component" value="Unassembled WGS sequence"/>
</dbReference>
<sequence>MKALFSTLLLIVALAGSAAAQMKDWHAERAVSSAPPAELIDALTRQMAEKLHLNEGQYIRLRAVNEIKLTAIDEIEWQYQDLAKRNAKVSELESQYEAECSRILTPSQLSLYHTEFLHDAVPAKTASKENGVG</sequence>
<feature type="signal peptide" evidence="1">
    <location>
        <begin position="1"/>
        <end position="20"/>
    </location>
</feature>
<evidence type="ECO:0000313" key="2">
    <source>
        <dbReference type="EMBL" id="GGF09282.1"/>
    </source>
</evidence>
<keyword evidence="3" id="KW-1185">Reference proteome</keyword>
<dbReference type="EMBL" id="BMHT01000003">
    <property type="protein sequence ID" value="GGF09282.1"/>
    <property type="molecule type" value="Genomic_DNA"/>
</dbReference>
<evidence type="ECO:0000256" key="1">
    <source>
        <dbReference type="SAM" id="SignalP"/>
    </source>
</evidence>
<organism evidence="2 3">
    <name type="scientific">Hymenobacter cavernae</name>
    <dbReference type="NCBI Taxonomy" id="2044852"/>
    <lineage>
        <taxon>Bacteria</taxon>
        <taxon>Pseudomonadati</taxon>
        <taxon>Bacteroidota</taxon>
        <taxon>Cytophagia</taxon>
        <taxon>Cytophagales</taxon>
        <taxon>Hymenobacteraceae</taxon>
        <taxon>Hymenobacter</taxon>
    </lineage>
</organism>
<evidence type="ECO:0000313" key="3">
    <source>
        <dbReference type="Proteomes" id="UP000632273"/>
    </source>
</evidence>
<name>A0ABQ1U3L0_9BACT</name>
<reference evidence="3" key="1">
    <citation type="journal article" date="2019" name="Int. J. Syst. Evol. Microbiol.">
        <title>The Global Catalogue of Microorganisms (GCM) 10K type strain sequencing project: providing services to taxonomists for standard genome sequencing and annotation.</title>
        <authorList>
            <consortium name="The Broad Institute Genomics Platform"/>
            <consortium name="The Broad Institute Genome Sequencing Center for Infectious Disease"/>
            <person name="Wu L."/>
            <person name="Ma J."/>
        </authorList>
    </citation>
    <scope>NUCLEOTIDE SEQUENCE [LARGE SCALE GENOMIC DNA]</scope>
    <source>
        <strain evidence="3">CGMCC 1.15197</strain>
    </source>
</reference>
<accession>A0ABQ1U3L0</accession>
<protein>
    <recommendedName>
        <fullName evidence="4">Periplasmic heavy metal sensor</fullName>
    </recommendedName>
</protein>
<proteinExistence type="predicted"/>
<comment type="caution">
    <text evidence="2">The sequence shown here is derived from an EMBL/GenBank/DDBJ whole genome shotgun (WGS) entry which is preliminary data.</text>
</comment>
<keyword evidence="1" id="KW-0732">Signal</keyword>
<evidence type="ECO:0008006" key="4">
    <source>
        <dbReference type="Google" id="ProtNLM"/>
    </source>
</evidence>
<dbReference type="RefSeq" id="WP_188813761.1">
    <property type="nucleotide sequence ID" value="NZ_BMHT01000003.1"/>
</dbReference>
<feature type="chain" id="PRO_5046931531" description="Periplasmic heavy metal sensor" evidence="1">
    <location>
        <begin position="21"/>
        <end position="133"/>
    </location>
</feature>
<gene>
    <name evidence="2" type="ORF">GCM10011383_20610</name>
</gene>